<gene>
    <name evidence="3" type="ORF">DYBT9623_00032</name>
</gene>
<name>A0ABM8UIM8_9BACT</name>
<dbReference type="Pfam" id="PF20041">
    <property type="entry name" value="DUF6443"/>
    <property type="match status" value="1"/>
</dbReference>
<feature type="signal peptide" evidence="1">
    <location>
        <begin position="1"/>
        <end position="21"/>
    </location>
</feature>
<sequence>MNYSKLYLLLLGFLFVKNTHAQPTGSQNYIQTRTYKQTGAAAGDVSKVSTQIQYFDGLGRPAQTVEVGQSPSGADLVGASSYDVLGRLSQKHLPYPAAGSGAFQPNAANAAAGFYQLAPAGLDAADLGKPYQQTFYEKSPLGRVTGQEAAGNKSAASVTKHKVNAANQVKRYDFDLSNNTLSQAGHYAAGSLSWINETDEAGNVTNTFTDKLGQIVCKQIVASAQQTLSTYYVYDDLGLLRAVLQPGY</sequence>
<reference evidence="3 4" key="1">
    <citation type="submission" date="2021-04" db="EMBL/GenBank/DDBJ databases">
        <authorList>
            <person name="Rodrigo-Torres L."/>
            <person name="Arahal R. D."/>
            <person name="Lucena T."/>
        </authorList>
    </citation>
    <scope>NUCLEOTIDE SEQUENCE [LARGE SCALE GENOMIC DNA]</scope>
    <source>
        <strain evidence="3 4">CECT 9623</strain>
    </source>
</reference>
<keyword evidence="4" id="KW-1185">Reference proteome</keyword>
<evidence type="ECO:0000259" key="2">
    <source>
        <dbReference type="Pfam" id="PF20041"/>
    </source>
</evidence>
<dbReference type="Gene3D" id="2.180.10.10">
    <property type="entry name" value="RHS repeat-associated core"/>
    <property type="match status" value="1"/>
</dbReference>
<comment type="caution">
    <text evidence="3">The sequence shown here is derived from an EMBL/GenBank/DDBJ whole genome shotgun (WGS) entry which is preliminary data.</text>
</comment>
<organism evidence="3 4">
    <name type="scientific">Dyadobacter linearis</name>
    <dbReference type="NCBI Taxonomy" id="2823330"/>
    <lineage>
        <taxon>Bacteria</taxon>
        <taxon>Pseudomonadati</taxon>
        <taxon>Bacteroidota</taxon>
        <taxon>Cytophagia</taxon>
        <taxon>Cytophagales</taxon>
        <taxon>Spirosomataceae</taxon>
        <taxon>Dyadobacter</taxon>
    </lineage>
</organism>
<protein>
    <recommendedName>
        <fullName evidence="2">DUF6443 domain-containing protein</fullName>
    </recommendedName>
</protein>
<dbReference type="RefSeq" id="WP_215231500.1">
    <property type="nucleotide sequence ID" value="NZ_CAJRAU010000001.1"/>
</dbReference>
<proteinExistence type="predicted"/>
<feature type="chain" id="PRO_5045350612" description="DUF6443 domain-containing protein" evidence="1">
    <location>
        <begin position="22"/>
        <end position="248"/>
    </location>
</feature>
<evidence type="ECO:0000256" key="1">
    <source>
        <dbReference type="SAM" id="SignalP"/>
    </source>
</evidence>
<dbReference type="EMBL" id="CAJRAU010000001">
    <property type="protein sequence ID" value="CAG5067312.1"/>
    <property type="molecule type" value="Genomic_DNA"/>
</dbReference>
<evidence type="ECO:0000313" key="3">
    <source>
        <dbReference type="EMBL" id="CAG5067312.1"/>
    </source>
</evidence>
<dbReference type="Proteomes" id="UP000679725">
    <property type="component" value="Unassembled WGS sequence"/>
</dbReference>
<feature type="domain" description="DUF6443" evidence="2">
    <location>
        <begin position="35"/>
        <end position="158"/>
    </location>
</feature>
<evidence type="ECO:0000313" key="4">
    <source>
        <dbReference type="Proteomes" id="UP000679725"/>
    </source>
</evidence>
<keyword evidence="1" id="KW-0732">Signal</keyword>
<dbReference type="InterPro" id="IPR045619">
    <property type="entry name" value="DUF6443"/>
</dbReference>
<accession>A0ABM8UIM8</accession>